<reference evidence="2" key="2">
    <citation type="submission" date="2025-08" db="UniProtKB">
        <authorList>
            <consortium name="RefSeq"/>
        </authorList>
    </citation>
    <scope>IDENTIFICATION</scope>
    <source>
        <tissue evidence="2">Leaf</tissue>
    </source>
</reference>
<reference evidence="1" key="1">
    <citation type="journal article" date="2014" name="Nat. Commun.">
        <title>The tobacco genome sequence and its comparison with those of tomato and potato.</title>
        <authorList>
            <person name="Sierro N."/>
            <person name="Battey J.N."/>
            <person name="Ouadi S."/>
            <person name="Bakaher N."/>
            <person name="Bovet L."/>
            <person name="Willig A."/>
            <person name="Goepfert S."/>
            <person name="Peitsch M.C."/>
            <person name="Ivanov N.V."/>
        </authorList>
    </citation>
    <scope>NUCLEOTIDE SEQUENCE [LARGE SCALE GENOMIC DNA]</scope>
</reference>
<dbReference type="Proteomes" id="UP000790787">
    <property type="component" value="Chromosome 23"/>
</dbReference>
<accession>A0AC58TXM7</accession>
<proteinExistence type="predicted"/>
<evidence type="ECO:0000313" key="2">
    <source>
        <dbReference type="RefSeq" id="XP_075101972.1"/>
    </source>
</evidence>
<evidence type="ECO:0000313" key="1">
    <source>
        <dbReference type="Proteomes" id="UP000790787"/>
    </source>
</evidence>
<dbReference type="RefSeq" id="XP_075101972.1">
    <property type="nucleotide sequence ID" value="XM_075245871.1"/>
</dbReference>
<organism evidence="1 2">
    <name type="scientific">Nicotiana tabacum</name>
    <name type="common">Common tobacco</name>
    <dbReference type="NCBI Taxonomy" id="4097"/>
    <lineage>
        <taxon>Eukaryota</taxon>
        <taxon>Viridiplantae</taxon>
        <taxon>Streptophyta</taxon>
        <taxon>Embryophyta</taxon>
        <taxon>Tracheophyta</taxon>
        <taxon>Spermatophyta</taxon>
        <taxon>Magnoliopsida</taxon>
        <taxon>eudicotyledons</taxon>
        <taxon>Gunneridae</taxon>
        <taxon>Pentapetalae</taxon>
        <taxon>asterids</taxon>
        <taxon>lamiids</taxon>
        <taxon>Solanales</taxon>
        <taxon>Solanaceae</taxon>
        <taxon>Nicotianoideae</taxon>
        <taxon>Nicotianeae</taxon>
        <taxon>Nicotiana</taxon>
    </lineage>
</organism>
<sequence>MAESGRARRCVSFWWRVRRLLPEIFTGVWSPDNNYSCGSVEFCTTLTEIKQMQTALKNNEVFKKGVSWGNIILHQPVELQNVISSADGIRLCHKRSSLRRLTAPLATQAEALSFSDSLWYELVLTIRINKKKKKKYGDTYDCVNFYKQPAFDHPLLQNHDIHPKIKSTLASTLQNSDMSAAHEANESSGIWLKERGCPFETVPIKRITKDGLIRQRHIPPPEAIAYEAPLSNSNNNSEPKRISISSQGYKLAIVQIPNNPNNKFAGAGMLASLWNPRIESQRHTACRLKIQKGSNSLQAGWRVGNTHCFNTLCPGFVIVSSKYHVDGVFDPVTQRGDKRVLEIPMFIERDLANGNWWLLFGESNEQVGFWPQRLFSNLASFATSVERVAYSPPGVSEPPMGSSYFPIGDPNYDAYCRRLNVLNGKGEIVHIDKTTVRVDDSDWYGVMDVPHWRGGKYQHMAFYGGPGGFETLC</sequence>
<protein>
    <submittedName>
        <fullName evidence="2">Protein neprosin-like</fullName>
    </submittedName>
</protein>
<gene>
    <name evidence="2" type="primary">LOC107815413</name>
</gene>
<keyword evidence="1" id="KW-1185">Reference proteome</keyword>
<name>A0AC58TXM7_TOBAC</name>